<dbReference type="Gene3D" id="1.10.510.10">
    <property type="entry name" value="Transferase(Phosphotransferase) domain 1"/>
    <property type="match status" value="1"/>
</dbReference>
<dbReference type="AlphaFoldDB" id="A0AAW9PXG5"/>
<keyword evidence="1 8" id="KW-0808">Transferase</keyword>
<keyword evidence="9" id="KW-1185">Reference proteome</keyword>
<feature type="compositionally biased region" description="Polar residues" evidence="5">
    <location>
        <begin position="599"/>
        <end position="610"/>
    </location>
</feature>
<dbReference type="EMBL" id="JAZBJZ010000118">
    <property type="protein sequence ID" value="MEE3719202.1"/>
    <property type="molecule type" value="Genomic_DNA"/>
</dbReference>
<evidence type="ECO:0000256" key="2">
    <source>
        <dbReference type="ARBA" id="ARBA00022741"/>
    </source>
</evidence>
<comment type="caution">
    <text evidence="8">The sequence shown here is derived from an EMBL/GenBank/DDBJ whole genome shotgun (WGS) entry which is preliminary data.</text>
</comment>
<sequence>MTGDVYLAMDTLLGKQVALKLLKGSLVNAEGFFKRFEREVAVCAALKSDHIVAITDYGVVNGKNPFYVMEYLHGQTLREKLEQNKQLSPKQAVNIISQACKGLKVAHEGVTLWKNNASESEQIKVVHRDLKPDNIFLQPSSFGEMVKIIDFGVVKLCADSEADESALTMQKSIIGTVRYAAPEQLDGLSTIDRRADIYSLGIILYEMLSGTDPFGLLSSSHRGSTGSSWIMAHATKPPNSFQEFPNCNHIPPDLEAVVMKCLQKSPSDRFDSVDELEQALQASVNPVSPDRALSIASASKEDDIFNGETIVSDPNNSSKNLGLLANQPASQPYANSDAPTLVISSLETVPSSTAEELESTVVVNRLGPPDWLVTFAPTSKRRLPIVLAGTLLVAGAAIAGGVYFYGQSKDLGILDAVNSLKSQKKYQECVAEAQKVDRDAKVYAEVQNALQQCRLDQAKQLAAENKLAEALALLGGIPTNSSVFPEAQKLMGQWSERTIALASEKYQIGDLKGAIAQVQTIPATSPTYAKSQSTTQQWQNDWQLADKQFNAAQTALKNNSLQEALDAANKMPKIAFWQNKVKPIVESAKTQLETIANPIAPSQQLDNTQGVTSSTSVAPSTTRSAPSTTPVVRQPIPSIPQPNIQWEDRGSSSNRSSQSSERHTNRSRSGKSK</sequence>
<dbReference type="PANTHER" id="PTHR43289:SF34">
    <property type="entry name" value="SERINE_THREONINE-PROTEIN KINASE YBDM-RELATED"/>
    <property type="match status" value="1"/>
</dbReference>
<dbReference type="GO" id="GO:0005524">
    <property type="term" value="F:ATP binding"/>
    <property type="evidence" value="ECO:0007669"/>
    <property type="project" value="UniProtKB-KW"/>
</dbReference>
<dbReference type="Pfam" id="PF00069">
    <property type="entry name" value="Pkinase"/>
    <property type="match status" value="1"/>
</dbReference>
<feature type="transmembrane region" description="Helical" evidence="6">
    <location>
        <begin position="383"/>
        <end position="405"/>
    </location>
</feature>
<evidence type="ECO:0000256" key="1">
    <source>
        <dbReference type="ARBA" id="ARBA00022679"/>
    </source>
</evidence>
<name>A0AAW9PXG5_9CYAN</name>
<dbReference type="EC" id="2.7.11.1" evidence="8"/>
<evidence type="ECO:0000256" key="3">
    <source>
        <dbReference type="ARBA" id="ARBA00022777"/>
    </source>
</evidence>
<keyword evidence="4" id="KW-0067">ATP-binding</keyword>
<evidence type="ECO:0000256" key="5">
    <source>
        <dbReference type="SAM" id="MobiDB-lite"/>
    </source>
</evidence>
<dbReference type="SMART" id="SM00220">
    <property type="entry name" value="S_TKc"/>
    <property type="match status" value="1"/>
</dbReference>
<dbReference type="CDD" id="cd14014">
    <property type="entry name" value="STKc_PknB_like"/>
    <property type="match status" value="1"/>
</dbReference>
<organism evidence="8 9">
    <name type="scientific">Tumidithrix elongata BACA0141</name>
    <dbReference type="NCBI Taxonomy" id="2716417"/>
    <lineage>
        <taxon>Bacteria</taxon>
        <taxon>Bacillati</taxon>
        <taxon>Cyanobacteriota</taxon>
        <taxon>Cyanophyceae</taxon>
        <taxon>Pseudanabaenales</taxon>
        <taxon>Pseudanabaenaceae</taxon>
        <taxon>Tumidithrix</taxon>
        <taxon>Tumidithrix elongata</taxon>
    </lineage>
</organism>
<reference evidence="8" key="1">
    <citation type="submission" date="2024-01" db="EMBL/GenBank/DDBJ databases">
        <title>Bank of Algae and Cyanobacteria of the Azores (BACA) strain genomes.</title>
        <authorList>
            <person name="Luz R."/>
            <person name="Cordeiro R."/>
            <person name="Fonseca A."/>
            <person name="Goncalves V."/>
        </authorList>
    </citation>
    <scope>NUCLEOTIDE SEQUENCE</scope>
    <source>
        <strain evidence="8">BACA0141</strain>
    </source>
</reference>
<accession>A0AAW9PXG5</accession>
<keyword evidence="6" id="KW-0812">Transmembrane</keyword>
<keyword evidence="3 8" id="KW-0418">Kinase</keyword>
<dbReference type="PROSITE" id="PS50011">
    <property type="entry name" value="PROTEIN_KINASE_DOM"/>
    <property type="match status" value="1"/>
</dbReference>
<evidence type="ECO:0000313" key="8">
    <source>
        <dbReference type="EMBL" id="MEE3719202.1"/>
    </source>
</evidence>
<dbReference type="InterPro" id="IPR011009">
    <property type="entry name" value="Kinase-like_dom_sf"/>
</dbReference>
<dbReference type="Proteomes" id="UP001333818">
    <property type="component" value="Unassembled WGS sequence"/>
</dbReference>
<dbReference type="PROSITE" id="PS00108">
    <property type="entry name" value="PROTEIN_KINASE_ST"/>
    <property type="match status" value="1"/>
</dbReference>
<dbReference type="SUPFAM" id="SSF56112">
    <property type="entry name" value="Protein kinase-like (PK-like)"/>
    <property type="match status" value="1"/>
</dbReference>
<keyword evidence="6" id="KW-1133">Transmembrane helix</keyword>
<gene>
    <name evidence="8" type="ORF">V2H45_20870</name>
</gene>
<evidence type="ECO:0000256" key="6">
    <source>
        <dbReference type="SAM" id="Phobius"/>
    </source>
</evidence>
<dbReference type="GO" id="GO:0004674">
    <property type="term" value="F:protein serine/threonine kinase activity"/>
    <property type="evidence" value="ECO:0007669"/>
    <property type="project" value="UniProtKB-EC"/>
</dbReference>
<keyword evidence="2" id="KW-0547">Nucleotide-binding</keyword>
<feature type="region of interest" description="Disordered" evidence="5">
    <location>
        <begin position="599"/>
        <end position="673"/>
    </location>
</feature>
<dbReference type="Gene3D" id="3.30.200.20">
    <property type="entry name" value="Phosphorylase Kinase, domain 1"/>
    <property type="match status" value="1"/>
</dbReference>
<evidence type="ECO:0000259" key="7">
    <source>
        <dbReference type="PROSITE" id="PS50011"/>
    </source>
</evidence>
<dbReference type="InterPro" id="IPR000719">
    <property type="entry name" value="Prot_kinase_dom"/>
</dbReference>
<protein>
    <submittedName>
        <fullName evidence="8">Serine/threonine-protein kinase</fullName>
        <ecNumber evidence="8">2.7.11.1</ecNumber>
    </submittedName>
</protein>
<dbReference type="PANTHER" id="PTHR43289">
    <property type="entry name" value="MITOGEN-ACTIVATED PROTEIN KINASE KINASE KINASE 20-RELATED"/>
    <property type="match status" value="1"/>
</dbReference>
<dbReference type="InterPro" id="IPR011990">
    <property type="entry name" value="TPR-like_helical_dom_sf"/>
</dbReference>
<dbReference type="InterPro" id="IPR008271">
    <property type="entry name" value="Ser/Thr_kinase_AS"/>
</dbReference>
<dbReference type="Gene3D" id="1.25.40.10">
    <property type="entry name" value="Tetratricopeptide repeat domain"/>
    <property type="match status" value="1"/>
</dbReference>
<evidence type="ECO:0000256" key="4">
    <source>
        <dbReference type="ARBA" id="ARBA00022840"/>
    </source>
</evidence>
<feature type="domain" description="Protein kinase" evidence="7">
    <location>
        <begin position="1"/>
        <end position="284"/>
    </location>
</feature>
<keyword evidence="6" id="KW-0472">Membrane</keyword>
<dbReference type="RefSeq" id="WP_330485650.1">
    <property type="nucleotide sequence ID" value="NZ_JAZBJZ010000118.1"/>
</dbReference>
<proteinExistence type="predicted"/>
<evidence type="ECO:0000313" key="9">
    <source>
        <dbReference type="Proteomes" id="UP001333818"/>
    </source>
</evidence>
<feature type="compositionally biased region" description="Low complexity" evidence="5">
    <location>
        <begin position="611"/>
        <end position="659"/>
    </location>
</feature>